<evidence type="ECO:0000313" key="3">
    <source>
        <dbReference type="EMBL" id="SMX25524.1"/>
    </source>
</evidence>
<keyword evidence="2" id="KW-0812">Transmembrane</keyword>
<keyword evidence="4" id="KW-1185">Reference proteome</keyword>
<protein>
    <submittedName>
        <fullName evidence="3">Uncharacterized protein</fullName>
    </submittedName>
</protein>
<accession>A0A238J6L9</accession>
<name>A0A238J6L9_9RHOB</name>
<evidence type="ECO:0000313" key="4">
    <source>
        <dbReference type="Proteomes" id="UP000201838"/>
    </source>
</evidence>
<feature type="transmembrane region" description="Helical" evidence="2">
    <location>
        <begin position="33"/>
        <end position="55"/>
    </location>
</feature>
<evidence type="ECO:0000256" key="1">
    <source>
        <dbReference type="SAM" id="MobiDB-lite"/>
    </source>
</evidence>
<organism evidence="3 4">
    <name type="scientific">Boseongicola aestuarii</name>
    <dbReference type="NCBI Taxonomy" id="1470561"/>
    <lineage>
        <taxon>Bacteria</taxon>
        <taxon>Pseudomonadati</taxon>
        <taxon>Pseudomonadota</taxon>
        <taxon>Alphaproteobacteria</taxon>
        <taxon>Rhodobacterales</taxon>
        <taxon>Paracoccaceae</taxon>
        <taxon>Boseongicola</taxon>
    </lineage>
</organism>
<keyword evidence="2" id="KW-0472">Membrane</keyword>
<dbReference type="RefSeq" id="WP_093975710.1">
    <property type="nucleotide sequence ID" value="NZ_FXXQ01000018.1"/>
</dbReference>
<dbReference type="Proteomes" id="UP000201838">
    <property type="component" value="Unassembled WGS sequence"/>
</dbReference>
<dbReference type="EMBL" id="FXXQ01000018">
    <property type="protein sequence ID" value="SMX25524.1"/>
    <property type="molecule type" value="Genomic_DNA"/>
</dbReference>
<feature type="region of interest" description="Disordered" evidence="1">
    <location>
        <begin position="68"/>
        <end position="101"/>
    </location>
</feature>
<reference evidence="3 4" key="1">
    <citation type="submission" date="2017-05" db="EMBL/GenBank/DDBJ databases">
        <authorList>
            <person name="Song R."/>
            <person name="Chenine A.L."/>
            <person name="Ruprecht R.M."/>
        </authorList>
    </citation>
    <scope>NUCLEOTIDE SEQUENCE [LARGE SCALE GENOMIC DNA]</scope>
    <source>
        <strain evidence="3 4">CECT 8489</strain>
    </source>
</reference>
<sequence length="101" mass="10820">MLQANTCNETVSIVQAVVFGAGEACIDIGLTSLLGGVFLFIGLVVVLRFAAAALLRRIFPHLLRNNAGAIKGIAPPPNTGPKRLPYESPIRSTPRWGRNPR</sequence>
<proteinExistence type="predicted"/>
<gene>
    <name evidence="3" type="ORF">BOA8489_03668</name>
</gene>
<evidence type="ECO:0000256" key="2">
    <source>
        <dbReference type="SAM" id="Phobius"/>
    </source>
</evidence>
<dbReference type="AlphaFoldDB" id="A0A238J6L9"/>
<keyword evidence="2" id="KW-1133">Transmembrane helix</keyword>